<dbReference type="Pfam" id="PF01546">
    <property type="entry name" value="Peptidase_M20"/>
    <property type="match status" value="1"/>
</dbReference>
<reference evidence="4 5" key="1">
    <citation type="submission" date="2018-08" db="EMBL/GenBank/DDBJ databases">
        <title>Murine metabolic-syndrome-specific gut microbial biobank.</title>
        <authorList>
            <person name="Liu C."/>
        </authorList>
    </citation>
    <scope>NUCLEOTIDE SEQUENCE [LARGE SCALE GENOMIC DNA]</scope>
    <source>
        <strain evidence="4 5">28</strain>
    </source>
</reference>
<dbReference type="GO" id="GO:0019877">
    <property type="term" value="P:diaminopimelate biosynthetic process"/>
    <property type="evidence" value="ECO:0007669"/>
    <property type="project" value="UniProtKB-ARBA"/>
</dbReference>
<dbReference type="Gene3D" id="3.40.630.10">
    <property type="entry name" value="Zn peptidases"/>
    <property type="match status" value="1"/>
</dbReference>
<comment type="cofactor">
    <cofactor evidence="2">
        <name>Mn(2+)</name>
        <dbReference type="ChEBI" id="CHEBI:29035"/>
    </cofactor>
    <text evidence="2">The Mn(2+) ion enhances activity.</text>
</comment>
<dbReference type="SUPFAM" id="SSF53187">
    <property type="entry name" value="Zn-dependent exopeptidases"/>
    <property type="match status" value="1"/>
</dbReference>
<dbReference type="AlphaFoldDB" id="A0A845QKI8"/>
<protein>
    <submittedName>
        <fullName evidence="4">Amidohydrolase</fullName>
    </submittedName>
</protein>
<feature type="binding site" evidence="2">
    <location>
        <position position="422"/>
    </location>
    <ligand>
        <name>Mn(2+)</name>
        <dbReference type="ChEBI" id="CHEBI:29035"/>
        <label>2</label>
    </ligand>
</feature>
<dbReference type="PANTHER" id="PTHR11014">
    <property type="entry name" value="PEPTIDASE M20 FAMILY MEMBER"/>
    <property type="match status" value="1"/>
</dbReference>
<dbReference type="Gene3D" id="3.30.70.360">
    <property type="match status" value="1"/>
</dbReference>
<dbReference type="NCBIfam" id="TIGR01891">
    <property type="entry name" value="amidohydrolases"/>
    <property type="match status" value="1"/>
</dbReference>
<feature type="binding site" evidence="2">
    <location>
        <position position="222"/>
    </location>
    <ligand>
        <name>Mn(2+)</name>
        <dbReference type="ChEBI" id="CHEBI:29035"/>
        <label>2</label>
    </ligand>
</feature>
<sequence>MHIYYFHFIFLHLLYIYHILKAKIVPPFYIIRIVSAQDLHKNSNQKRKLITEGSMKYTSEEIKNKVNSVYDEAVSLRRHLHMYPELSEQEYETSRFICEQLDKMGIPYEKDIAGCGVSAVIYGKNKTKGVALRADIDALPITEKVEIPFKSNNPNIMHACGHDIHTAILLGTAKVLNDMKEDLPGSVRLLFQPSEETIGGARQMIEAGCLNEPAISAVLGLHVDSGTDAGSVEFIPGSMNAACSEFFVTVKGKSCHGAHPNDGIDALLPACTMVSSLQSIITRRIDPAESVLITVGKFNSGTKENIVSGEAVFSGTMRALDMKNMDKLRTYLKELCEGIAASYGASCEISFSGSYPTLENDPQLFDSVMTTAKEMLGEDKVKLTVKPSLGADDFAFFCHESRGLYYNIGIRKPGEDFAHPIHSELFHPDEECIRTGMLVQIASVLKILEEEA</sequence>
<organism evidence="4 5">
    <name type="scientific">Anaerotruncus colihominis</name>
    <dbReference type="NCBI Taxonomy" id="169435"/>
    <lineage>
        <taxon>Bacteria</taxon>
        <taxon>Bacillati</taxon>
        <taxon>Bacillota</taxon>
        <taxon>Clostridia</taxon>
        <taxon>Eubacteriales</taxon>
        <taxon>Oscillospiraceae</taxon>
        <taxon>Anaerotruncus</taxon>
    </lineage>
</organism>
<feature type="binding site" evidence="2">
    <location>
        <position position="196"/>
    </location>
    <ligand>
        <name>Mn(2+)</name>
        <dbReference type="ChEBI" id="CHEBI:29035"/>
        <label>2</label>
    </ligand>
</feature>
<dbReference type="FunFam" id="3.30.70.360:FF:000001">
    <property type="entry name" value="N-acetyldiaminopimelate deacetylase"/>
    <property type="match status" value="1"/>
</dbReference>
<dbReference type="CDD" id="cd03886">
    <property type="entry name" value="M20_Acy1"/>
    <property type="match status" value="1"/>
</dbReference>
<gene>
    <name evidence="4" type="ORF">D0435_06365</name>
</gene>
<comment type="caution">
    <text evidence="4">The sequence shown here is derived from an EMBL/GenBank/DDBJ whole genome shotgun (WGS) entry which is preliminary data.</text>
</comment>
<keyword evidence="2" id="KW-0464">Manganese</keyword>
<dbReference type="InterPro" id="IPR017439">
    <property type="entry name" value="Amidohydrolase"/>
</dbReference>
<dbReference type="PIRSF" id="PIRSF005962">
    <property type="entry name" value="Pept_M20D_amidohydro"/>
    <property type="match status" value="1"/>
</dbReference>
<accession>A0A845QKI8</accession>
<keyword evidence="1 4" id="KW-0378">Hydrolase</keyword>
<evidence type="ECO:0000313" key="5">
    <source>
        <dbReference type="Proteomes" id="UP000446866"/>
    </source>
</evidence>
<feature type="binding site" evidence="2">
    <location>
        <position position="160"/>
    </location>
    <ligand>
        <name>Mn(2+)</name>
        <dbReference type="ChEBI" id="CHEBI:29035"/>
        <label>2</label>
    </ligand>
</feature>
<evidence type="ECO:0000256" key="2">
    <source>
        <dbReference type="PIRSR" id="PIRSR005962-1"/>
    </source>
</evidence>
<feature type="domain" description="Peptidase M20 dimerisation" evidence="3">
    <location>
        <begin position="246"/>
        <end position="341"/>
    </location>
</feature>
<dbReference type="GO" id="GO:0050118">
    <property type="term" value="F:N-acetyldiaminopimelate deacetylase activity"/>
    <property type="evidence" value="ECO:0007669"/>
    <property type="project" value="UniProtKB-ARBA"/>
</dbReference>
<proteinExistence type="predicted"/>
<dbReference type="GO" id="GO:0046872">
    <property type="term" value="F:metal ion binding"/>
    <property type="evidence" value="ECO:0007669"/>
    <property type="project" value="UniProtKB-KW"/>
</dbReference>
<feature type="binding site" evidence="2">
    <location>
        <position position="162"/>
    </location>
    <ligand>
        <name>Mn(2+)</name>
        <dbReference type="ChEBI" id="CHEBI:29035"/>
        <label>2</label>
    </ligand>
</feature>
<dbReference type="InterPro" id="IPR011650">
    <property type="entry name" value="Peptidase_M20_dimer"/>
</dbReference>
<evidence type="ECO:0000256" key="1">
    <source>
        <dbReference type="ARBA" id="ARBA00022801"/>
    </source>
</evidence>
<evidence type="ECO:0000313" key="4">
    <source>
        <dbReference type="EMBL" id="NBH61273.1"/>
    </source>
</evidence>
<dbReference type="EMBL" id="QXWK01000010">
    <property type="protein sequence ID" value="NBH61273.1"/>
    <property type="molecule type" value="Genomic_DNA"/>
</dbReference>
<name>A0A845QKI8_9FIRM</name>
<dbReference type="SUPFAM" id="SSF55031">
    <property type="entry name" value="Bacterial exopeptidase dimerisation domain"/>
    <property type="match status" value="1"/>
</dbReference>
<dbReference type="InterPro" id="IPR002933">
    <property type="entry name" value="Peptidase_M20"/>
</dbReference>
<evidence type="ECO:0000259" key="3">
    <source>
        <dbReference type="Pfam" id="PF07687"/>
    </source>
</evidence>
<keyword evidence="2" id="KW-0479">Metal-binding</keyword>
<dbReference type="PANTHER" id="PTHR11014:SF63">
    <property type="entry name" value="METALLOPEPTIDASE, PUTATIVE (AFU_ORTHOLOGUE AFUA_6G09600)-RELATED"/>
    <property type="match status" value="1"/>
</dbReference>
<dbReference type="Proteomes" id="UP000446866">
    <property type="component" value="Unassembled WGS sequence"/>
</dbReference>
<keyword evidence="5" id="KW-1185">Reference proteome</keyword>
<dbReference type="Pfam" id="PF07687">
    <property type="entry name" value="M20_dimer"/>
    <property type="match status" value="1"/>
</dbReference>
<dbReference type="InterPro" id="IPR036264">
    <property type="entry name" value="Bact_exopeptidase_dim_dom"/>
</dbReference>